<sequence length="253" mass="29793">MDERAKELIAELMEISRSSPKEVEDEKPTRFPCKRCSGTGWIFYRMEGVDKACRCPECREVRDMHFYLRSSGIKPENYEAFTMERFKTDNIMAYEMKKLAQDFLKDPNAKGLGFFGRPGTGKTHICIATCQAMKREHHYWQYRREIQRIKAVMYKNLDRYDEMIARVSQLPWLYIDDLFKGAIKGNEMQSQDQQIMFDIINSRYVNRMPTIVSSEFPLDEITRADEGTGSRLKEMLEPYVYTVHGENRRLKGA</sequence>
<keyword evidence="2" id="KW-0378">Hydrolase</keyword>
<dbReference type="Pfam" id="PF01695">
    <property type="entry name" value="IstB_IS21"/>
    <property type="match status" value="1"/>
</dbReference>
<accession>A0A8S5Q747</accession>
<dbReference type="Gene3D" id="3.40.50.300">
    <property type="entry name" value="P-loop containing nucleotide triphosphate hydrolases"/>
    <property type="match status" value="1"/>
</dbReference>
<dbReference type="PANTHER" id="PTHR30050:SF10">
    <property type="entry name" value="PHAGE-LIKE ELEMENT PBSX PROTEIN XKDC"/>
    <property type="match status" value="1"/>
</dbReference>
<evidence type="ECO:0000313" key="2">
    <source>
        <dbReference type="EMBL" id="DAE14649.1"/>
    </source>
</evidence>
<name>A0A8S5Q747_9CAUD</name>
<dbReference type="InterPro" id="IPR027417">
    <property type="entry name" value="P-loop_NTPase"/>
</dbReference>
<dbReference type="SUPFAM" id="SSF52540">
    <property type="entry name" value="P-loop containing nucleoside triphosphate hydrolases"/>
    <property type="match status" value="1"/>
</dbReference>
<feature type="domain" description="IstB-like ATP-binding" evidence="1">
    <location>
        <begin position="59"/>
        <end position="220"/>
    </location>
</feature>
<keyword evidence="2" id="KW-0067">ATP-binding</keyword>
<dbReference type="EMBL" id="BK015590">
    <property type="protein sequence ID" value="DAE14649.1"/>
    <property type="molecule type" value="Genomic_DNA"/>
</dbReference>
<keyword evidence="2" id="KW-0347">Helicase</keyword>
<dbReference type="InterPro" id="IPR002611">
    <property type="entry name" value="IstB_ATP-bd"/>
</dbReference>
<dbReference type="GO" id="GO:0005524">
    <property type="term" value="F:ATP binding"/>
    <property type="evidence" value="ECO:0007669"/>
    <property type="project" value="InterPro"/>
</dbReference>
<dbReference type="GO" id="GO:0004386">
    <property type="term" value="F:helicase activity"/>
    <property type="evidence" value="ECO:0007669"/>
    <property type="project" value="UniProtKB-KW"/>
</dbReference>
<organism evidence="2">
    <name type="scientific">Myoviridae sp. ctAca11</name>
    <dbReference type="NCBI Taxonomy" id="2825043"/>
    <lineage>
        <taxon>Viruses</taxon>
        <taxon>Duplodnaviria</taxon>
        <taxon>Heunggongvirae</taxon>
        <taxon>Uroviricota</taxon>
        <taxon>Caudoviricetes</taxon>
    </lineage>
</organism>
<protein>
    <submittedName>
        <fullName evidence="2">Replicative helicase</fullName>
    </submittedName>
</protein>
<proteinExistence type="predicted"/>
<reference evidence="2" key="1">
    <citation type="journal article" date="2021" name="Proc. Natl. Acad. Sci. U.S.A.">
        <title>A Catalog of Tens of Thousands of Viruses from Human Metagenomes Reveals Hidden Associations with Chronic Diseases.</title>
        <authorList>
            <person name="Tisza M.J."/>
            <person name="Buck C.B."/>
        </authorList>
    </citation>
    <scope>NUCLEOTIDE SEQUENCE</scope>
    <source>
        <strain evidence="2">CtAca11</strain>
    </source>
</reference>
<evidence type="ECO:0000259" key="1">
    <source>
        <dbReference type="Pfam" id="PF01695"/>
    </source>
</evidence>
<dbReference type="GO" id="GO:0006260">
    <property type="term" value="P:DNA replication"/>
    <property type="evidence" value="ECO:0007669"/>
    <property type="project" value="TreeGrafter"/>
</dbReference>
<keyword evidence="2" id="KW-0547">Nucleotide-binding</keyword>
<dbReference type="PANTHER" id="PTHR30050">
    <property type="entry name" value="CHROMOSOMAL REPLICATION INITIATOR PROTEIN DNAA"/>
    <property type="match status" value="1"/>
</dbReference>